<dbReference type="EMBL" id="KF900677">
    <property type="protein sequence ID" value="AIF03343.1"/>
    <property type="molecule type" value="Genomic_DNA"/>
</dbReference>
<proteinExistence type="predicted"/>
<protein>
    <submittedName>
        <fullName evidence="1">Uncharacterized protein</fullName>
    </submittedName>
</protein>
<reference evidence="1" key="1">
    <citation type="journal article" date="2014" name="Genome Biol. Evol.">
        <title>Pangenome evidence for extensive interdomain horizontal transfer affecting lineage core and shell genes in uncultured planktonic thaumarchaeota and euryarchaeota.</title>
        <authorList>
            <person name="Deschamps P."/>
            <person name="Zivanovic Y."/>
            <person name="Moreira D."/>
            <person name="Rodriguez-Valera F."/>
            <person name="Lopez-Garcia P."/>
        </authorList>
    </citation>
    <scope>NUCLEOTIDE SEQUENCE</scope>
</reference>
<name>A0A075GNI0_9ARCH</name>
<accession>A0A075GNI0</accession>
<evidence type="ECO:0000313" key="1">
    <source>
        <dbReference type="EMBL" id="AIF03343.1"/>
    </source>
</evidence>
<organism evidence="1">
    <name type="scientific">uncultured marine thaumarchaeote KM3_164_C03</name>
    <dbReference type="NCBI Taxonomy" id="1456035"/>
    <lineage>
        <taxon>Archaea</taxon>
        <taxon>Nitrososphaerota</taxon>
        <taxon>environmental samples</taxon>
    </lineage>
</organism>
<dbReference type="AlphaFoldDB" id="A0A075GNI0"/>
<sequence length="94" mass="10578">MSAEEQLQGMVDQTIDMALMNVEAYYKEIEASNEILKIENPKEFVFGLIMGQILGLGVAALAQMKGGNPTPQDQMQVRDMAYKRVPQIRERIFG</sequence>